<accession>A0A8S5MU70</accession>
<proteinExistence type="predicted"/>
<evidence type="ECO:0000313" key="2">
    <source>
        <dbReference type="EMBL" id="DAD85889.1"/>
    </source>
</evidence>
<dbReference type="EMBL" id="BK014990">
    <property type="protein sequence ID" value="DAD85889.1"/>
    <property type="molecule type" value="Genomic_DNA"/>
</dbReference>
<evidence type="ECO:0000256" key="1">
    <source>
        <dbReference type="SAM" id="MobiDB-lite"/>
    </source>
</evidence>
<organism evidence="2">
    <name type="scientific">Siphoviridae sp. ctGdK3</name>
    <dbReference type="NCBI Taxonomy" id="2826222"/>
    <lineage>
        <taxon>Viruses</taxon>
        <taxon>Duplodnaviria</taxon>
        <taxon>Heunggongvirae</taxon>
        <taxon>Uroviricota</taxon>
        <taxon>Caudoviricetes</taxon>
    </lineage>
</organism>
<reference evidence="2" key="1">
    <citation type="journal article" date="2021" name="Proc. Natl. Acad. Sci. U.S.A.">
        <title>A Catalog of Tens of Thousands of Viruses from Human Metagenomes Reveals Hidden Associations with Chronic Diseases.</title>
        <authorList>
            <person name="Tisza M.J."/>
            <person name="Buck C.B."/>
        </authorList>
    </citation>
    <scope>NUCLEOTIDE SEQUENCE</scope>
    <source>
        <strain evidence="2">CtGdK3</strain>
    </source>
</reference>
<feature type="region of interest" description="Disordered" evidence="1">
    <location>
        <begin position="85"/>
        <end position="110"/>
    </location>
</feature>
<protein>
    <submittedName>
        <fullName evidence="2">Uncharacterized protein</fullName>
    </submittedName>
</protein>
<name>A0A8S5MU70_9CAUD</name>
<sequence>MEFYRIPCKVAAVGGVLEITCPENDCIIYRNLFRQYVDLRCDYYTGEDVLSETTKQLMTLHSRALGLELEKMFRFNEAVRSFRQGHLSEDEETIPRCHNGSSARPKRQQR</sequence>